<dbReference type="SUPFAM" id="SSF49785">
    <property type="entry name" value="Galactose-binding domain-like"/>
    <property type="match status" value="1"/>
</dbReference>
<dbReference type="InterPro" id="IPR008979">
    <property type="entry name" value="Galactose-bd-like_sf"/>
</dbReference>
<dbReference type="EMBL" id="JAPFFF010000032">
    <property type="protein sequence ID" value="KAK8844375.1"/>
    <property type="molecule type" value="Genomic_DNA"/>
</dbReference>
<reference evidence="3 4" key="1">
    <citation type="submission" date="2024-04" db="EMBL/GenBank/DDBJ databases">
        <title>Tritrichomonas musculus Genome.</title>
        <authorList>
            <person name="Alves-Ferreira E."/>
            <person name="Grigg M."/>
            <person name="Lorenzi H."/>
            <person name="Galac M."/>
        </authorList>
    </citation>
    <scope>NUCLEOTIDE SEQUENCE [LARGE SCALE GENOMIC DNA]</scope>
    <source>
        <strain evidence="3 4">EAF2021</strain>
    </source>
</reference>
<evidence type="ECO:0000313" key="3">
    <source>
        <dbReference type="EMBL" id="KAK8844375.1"/>
    </source>
</evidence>
<organism evidence="3 4">
    <name type="scientific">Tritrichomonas musculus</name>
    <dbReference type="NCBI Taxonomy" id="1915356"/>
    <lineage>
        <taxon>Eukaryota</taxon>
        <taxon>Metamonada</taxon>
        <taxon>Parabasalia</taxon>
        <taxon>Tritrichomonadida</taxon>
        <taxon>Tritrichomonadidae</taxon>
        <taxon>Tritrichomonas</taxon>
    </lineage>
</organism>
<evidence type="ECO:0000259" key="1">
    <source>
        <dbReference type="Pfam" id="PF07738"/>
    </source>
</evidence>
<sequence length="445" mass="51731">MANTSKIELKTSCILDVPLTNYTNDFTFIVNGQEFKTSFICSELLSPLICQHRKDDPTFDTFVINTQQRGNFSHILNLTQFQQEELSDEELPFFSEVINLLGTESIKFSENDLPTEISIDNVFSLLKTHIKSPKLFKEELNREIEFISSHFFEFCSSNKEDLKNLNINVLYEILSSPNLRLNDEDDLLELLNEFCRDDRKFSILYETVYFSNVSTMNMKEFLSIFSIEDLNVGVWNRLCSRLESEIKREEQSATKRYNTTCKNDESTKKFTFDNDNGLSGIINFLRKNSSNTIDNILNVTASSVNNGPDERYLPQTAFLYDEKNKHFVSKDEPNSWLCIDFKERRVIPTHYTIGSACCSPNWHHPKNWVIEGSTDKKSWEKLDEQFNCPYLNGKNLSHTFNIQNSTSKSFQFIRIKSTGPDWANTNYLIIESFEIYGTLINFNRA</sequence>
<keyword evidence="4" id="KW-1185">Reference proteome</keyword>
<dbReference type="Proteomes" id="UP001470230">
    <property type="component" value="Unassembled WGS sequence"/>
</dbReference>
<accession>A0ABR2HCE9</accession>
<comment type="caution">
    <text evidence="3">The sequence shown here is derived from an EMBL/GenBank/DDBJ whole genome shotgun (WGS) entry which is preliminary data.</text>
</comment>
<name>A0ABR2HCE9_9EUKA</name>
<dbReference type="Gene3D" id="2.60.120.260">
    <property type="entry name" value="Galactose-binding domain-like"/>
    <property type="match status" value="1"/>
</dbReference>
<protein>
    <recommendedName>
        <fullName evidence="1">SUN domain-containing protein</fullName>
    </recommendedName>
</protein>
<dbReference type="InterPro" id="IPR012919">
    <property type="entry name" value="SUN_dom"/>
</dbReference>
<evidence type="ECO:0000313" key="4">
    <source>
        <dbReference type="Proteomes" id="UP001470230"/>
    </source>
</evidence>
<dbReference type="PANTHER" id="PTHR47457:SF1">
    <property type="entry name" value="BTB DOMAIN-CONTAINING PROTEIN-RELATED"/>
    <property type="match status" value="1"/>
</dbReference>
<feature type="domain" description="SUN" evidence="1">
    <location>
        <begin position="330"/>
        <end position="438"/>
    </location>
</feature>
<dbReference type="Pfam" id="PF07738">
    <property type="entry name" value="Sad1_UNC"/>
    <property type="match status" value="1"/>
</dbReference>
<dbReference type="EMBL" id="JAPFFF010000280">
    <property type="protein sequence ID" value="KAK8834868.1"/>
    <property type="molecule type" value="Genomic_DNA"/>
</dbReference>
<proteinExistence type="predicted"/>
<dbReference type="PANTHER" id="PTHR47457">
    <property type="entry name" value="OS05G0345500 PROTEIN"/>
    <property type="match status" value="1"/>
</dbReference>
<gene>
    <name evidence="2" type="ORF">M9Y10_021024</name>
    <name evidence="3" type="ORF">M9Y10_024232</name>
</gene>
<evidence type="ECO:0000313" key="2">
    <source>
        <dbReference type="EMBL" id="KAK8834868.1"/>
    </source>
</evidence>